<dbReference type="EMBL" id="UGQB01000003">
    <property type="protein sequence ID" value="STZ01601.1"/>
    <property type="molecule type" value="Genomic_DNA"/>
</dbReference>
<evidence type="ECO:0000313" key="3">
    <source>
        <dbReference type="EMBL" id="STY98621.1"/>
    </source>
</evidence>
<gene>
    <name evidence="3" type="ORF">NCTC12877_00001</name>
    <name evidence="4" type="ORF">NCTC12877_00064</name>
</gene>
<evidence type="ECO:0000256" key="2">
    <source>
        <dbReference type="ARBA" id="ARBA00022705"/>
    </source>
</evidence>
<sequence>MFDSYVNSKFSPVYHKNPHQRHEDNGGGRVERGGSLGIYTKLHANPENKGFAGVKEISSRVKNFALQDKARQILTQKVVRGKKWAYVHRVNYCLRLRISKDKGVELFYSKERDKAQYGNLQRCCSVWNCPVCASVITEARRLELQAGLSAWAENGGYCYLVTFTNRHYSGMNLSHLLGGQKKAFVKFWQKRKVNEMLKNLGYVGRIVATEVTYGDSGWHPHYHMIFFFSREINMQALQSFLAVEWQDVSVKVGLPPPTIKNGVDVRDGTYAAKYVSKWGLEHELTKGHLKKGLNGSLTPFDLLRLSNGSDVYADLFRDFADAFKGKQQLHWSNGLKDLLRVCEKTDAEIVADTDKKSDYICDLSVEIWHLILMYDARAEVLDLVEQDYLDNGDRLDNFVLGLAKRYVSQM</sequence>
<keyword evidence="5" id="KW-1185">Reference proteome</keyword>
<dbReference type="GO" id="GO:0003677">
    <property type="term" value="F:DNA binding"/>
    <property type="evidence" value="ECO:0007669"/>
    <property type="project" value="InterPro"/>
</dbReference>
<dbReference type="OrthoDB" id="8566616at2"/>
<dbReference type="AlphaFoldDB" id="A0A378QLJ9"/>
<evidence type="ECO:0000313" key="5">
    <source>
        <dbReference type="Proteomes" id="UP000254065"/>
    </source>
</evidence>
<dbReference type="Pfam" id="PF01446">
    <property type="entry name" value="Rep_1"/>
    <property type="match status" value="1"/>
</dbReference>
<dbReference type="EMBL" id="UGQB01000001">
    <property type="protein sequence ID" value="STY98621.1"/>
    <property type="molecule type" value="Genomic_DNA"/>
</dbReference>
<organism evidence="4 5">
    <name type="scientific">Moraxella caprae</name>
    <dbReference type="NCBI Taxonomy" id="90240"/>
    <lineage>
        <taxon>Bacteria</taxon>
        <taxon>Pseudomonadati</taxon>
        <taxon>Pseudomonadota</taxon>
        <taxon>Gammaproteobacteria</taxon>
        <taxon>Moraxellales</taxon>
        <taxon>Moraxellaceae</taxon>
        <taxon>Moraxella</taxon>
    </lineage>
</organism>
<evidence type="ECO:0000256" key="1">
    <source>
        <dbReference type="ARBA" id="ARBA00008909"/>
    </source>
</evidence>
<protein>
    <submittedName>
        <fullName evidence="4">Replication protein</fullName>
    </submittedName>
</protein>
<dbReference type="STRING" id="1122244.GCA_000426885_02511"/>
<keyword evidence="2" id="KW-0235">DNA replication</keyword>
<reference evidence="4 5" key="1">
    <citation type="submission" date="2018-06" db="EMBL/GenBank/DDBJ databases">
        <authorList>
            <consortium name="Pathogen Informatics"/>
            <person name="Doyle S."/>
        </authorList>
    </citation>
    <scope>NUCLEOTIDE SEQUENCE [LARGE SCALE GENOMIC DNA]</scope>
    <source>
        <strain evidence="4 5">NCTC12877</strain>
    </source>
</reference>
<proteinExistence type="inferred from homology"/>
<accession>A0A378QLJ9</accession>
<evidence type="ECO:0000313" key="4">
    <source>
        <dbReference type="EMBL" id="STZ01601.1"/>
    </source>
</evidence>
<name>A0A378QLJ9_9GAMM</name>
<comment type="similarity">
    <text evidence="1">Belongs to the Gram-positive plasmids replication protein type 1 family.</text>
</comment>
<dbReference type="GO" id="GO:0006260">
    <property type="term" value="P:DNA replication"/>
    <property type="evidence" value="ECO:0007669"/>
    <property type="project" value="UniProtKB-KW"/>
</dbReference>
<dbReference type="InterPro" id="IPR000989">
    <property type="entry name" value="Rep"/>
</dbReference>
<dbReference type="Proteomes" id="UP000254065">
    <property type="component" value="Unassembled WGS sequence"/>
</dbReference>